<dbReference type="PANTHER" id="PTHR13154">
    <property type="entry name" value="POLYADENYLATE-BINDING PROTEIN-INTERACTING PROTEIN 2"/>
    <property type="match status" value="1"/>
</dbReference>
<dbReference type="GO" id="GO:0000900">
    <property type="term" value="F:mRNA regulatory element binding translation repressor activity"/>
    <property type="evidence" value="ECO:0007669"/>
    <property type="project" value="InterPro"/>
</dbReference>
<accession>A0AAD9R3T5</accession>
<dbReference type="InterPro" id="IPR040396">
    <property type="entry name" value="PAIP2-like"/>
</dbReference>
<dbReference type="AlphaFoldDB" id="A0AAD9R3T5"/>
<dbReference type="GO" id="GO:0005737">
    <property type="term" value="C:cytoplasm"/>
    <property type="evidence" value="ECO:0007669"/>
    <property type="project" value="TreeGrafter"/>
</dbReference>
<evidence type="ECO:0000256" key="1">
    <source>
        <dbReference type="SAM" id="MobiDB-lite"/>
    </source>
</evidence>
<protein>
    <submittedName>
        <fullName evidence="2">Polyadenylate-binding protein-interacting protein 2B</fullName>
    </submittedName>
</protein>
<name>A0AAD9R3T5_ACRCE</name>
<organism evidence="2 3">
    <name type="scientific">Acropora cervicornis</name>
    <name type="common">Staghorn coral</name>
    <dbReference type="NCBI Taxonomy" id="6130"/>
    <lineage>
        <taxon>Eukaryota</taxon>
        <taxon>Metazoa</taxon>
        <taxon>Cnidaria</taxon>
        <taxon>Anthozoa</taxon>
        <taxon>Hexacorallia</taxon>
        <taxon>Scleractinia</taxon>
        <taxon>Astrocoeniina</taxon>
        <taxon>Acroporidae</taxon>
        <taxon>Acropora</taxon>
    </lineage>
</organism>
<sequence length="151" mass="17294">MGEKKNQQDPFADYMWMENMDEYDRQVEEEIFEEEEFIRACIEQLLKEEEDERETLTAPEIIAQQQLQNLEGTDSAQNGTHQSSYRNGFQASSPHSNGYTNDYGNHDYSVVVSPGGKKQAKPQCKGVCSTEHKVVIIIVAVCQWDRRPVAC</sequence>
<dbReference type="EMBL" id="JARQWQ010000004">
    <property type="protein sequence ID" value="KAK2572305.1"/>
    <property type="molecule type" value="Genomic_DNA"/>
</dbReference>
<reference evidence="2" key="1">
    <citation type="journal article" date="2023" name="G3 (Bethesda)">
        <title>Whole genome assembly and annotation of the endangered Caribbean coral Acropora cervicornis.</title>
        <authorList>
            <person name="Selwyn J.D."/>
            <person name="Vollmer S.V."/>
        </authorList>
    </citation>
    <scope>NUCLEOTIDE SEQUENCE</scope>
    <source>
        <strain evidence="2">K2</strain>
    </source>
</reference>
<reference evidence="2" key="2">
    <citation type="journal article" date="2023" name="Science">
        <title>Genomic signatures of disease resistance in endangered staghorn corals.</title>
        <authorList>
            <person name="Vollmer S.V."/>
            <person name="Selwyn J.D."/>
            <person name="Despard B.A."/>
            <person name="Roesel C.L."/>
        </authorList>
    </citation>
    <scope>NUCLEOTIDE SEQUENCE</scope>
    <source>
        <strain evidence="2">K2</strain>
    </source>
</reference>
<gene>
    <name evidence="2" type="ORF">P5673_002529</name>
</gene>
<evidence type="ECO:0000313" key="3">
    <source>
        <dbReference type="Proteomes" id="UP001249851"/>
    </source>
</evidence>
<feature type="compositionally biased region" description="Polar residues" evidence="1">
    <location>
        <begin position="66"/>
        <end position="103"/>
    </location>
</feature>
<dbReference type="PANTHER" id="PTHR13154:SF6">
    <property type="entry name" value="GEO05078P1"/>
    <property type="match status" value="1"/>
</dbReference>
<comment type="caution">
    <text evidence="2">The sequence shown here is derived from an EMBL/GenBank/DDBJ whole genome shotgun (WGS) entry which is preliminary data.</text>
</comment>
<proteinExistence type="predicted"/>
<feature type="region of interest" description="Disordered" evidence="1">
    <location>
        <begin position="66"/>
        <end position="105"/>
    </location>
</feature>
<dbReference type="Proteomes" id="UP001249851">
    <property type="component" value="Unassembled WGS sequence"/>
</dbReference>
<evidence type="ECO:0000313" key="2">
    <source>
        <dbReference type="EMBL" id="KAK2572305.1"/>
    </source>
</evidence>
<dbReference type="GO" id="GO:0045947">
    <property type="term" value="P:negative regulation of translational initiation"/>
    <property type="evidence" value="ECO:0007669"/>
    <property type="project" value="InterPro"/>
</dbReference>
<keyword evidence="3" id="KW-1185">Reference proteome</keyword>